<evidence type="ECO:0000256" key="1">
    <source>
        <dbReference type="SAM" id="SignalP"/>
    </source>
</evidence>
<keyword evidence="1" id="KW-0732">Signal</keyword>
<evidence type="ECO:0000313" key="3">
    <source>
        <dbReference type="Proteomes" id="UP000196368"/>
    </source>
</evidence>
<proteinExistence type="predicted"/>
<organism evidence="2 3">
    <name type="scientific">Candidatus Avelusimicrobium gallicola</name>
    <dbReference type="NCBI Taxonomy" id="2562704"/>
    <lineage>
        <taxon>Bacteria</taxon>
        <taxon>Pseudomonadati</taxon>
        <taxon>Elusimicrobiota</taxon>
        <taxon>Elusimicrobia</taxon>
        <taxon>Elusimicrobiales</taxon>
        <taxon>Elusimicrobiaceae</taxon>
        <taxon>Candidatus Avelusimicrobium</taxon>
    </lineage>
</organism>
<protein>
    <submittedName>
        <fullName evidence="2">Uncharacterized protein</fullName>
    </submittedName>
</protein>
<evidence type="ECO:0000313" key="2">
    <source>
        <dbReference type="EMBL" id="OUO56865.1"/>
    </source>
</evidence>
<comment type="caution">
    <text evidence="2">The sequence shown here is derived from an EMBL/GenBank/DDBJ whole genome shotgun (WGS) entry which is preliminary data.</text>
</comment>
<keyword evidence="3" id="KW-1185">Reference proteome</keyword>
<gene>
    <name evidence="2" type="ORF">B5F75_03190</name>
</gene>
<dbReference type="RefSeq" id="WP_087287870.1">
    <property type="nucleotide sequence ID" value="NZ_NFJD01000002.1"/>
</dbReference>
<dbReference type="Proteomes" id="UP000196368">
    <property type="component" value="Unassembled WGS sequence"/>
</dbReference>
<feature type="chain" id="PRO_5012689315" evidence="1">
    <location>
        <begin position="25"/>
        <end position="435"/>
    </location>
</feature>
<reference evidence="3" key="1">
    <citation type="submission" date="2017-04" db="EMBL/GenBank/DDBJ databases">
        <title>Function of individual gut microbiota members based on whole genome sequencing of pure cultures obtained from chicken caecum.</title>
        <authorList>
            <person name="Medvecky M."/>
            <person name="Cejkova D."/>
            <person name="Polansky O."/>
            <person name="Karasova D."/>
            <person name="Kubasova T."/>
            <person name="Cizek A."/>
            <person name="Rychlik I."/>
        </authorList>
    </citation>
    <scope>NUCLEOTIDE SEQUENCE [LARGE SCALE GENOMIC DNA]</scope>
    <source>
        <strain evidence="3">An273</strain>
    </source>
</reference>
<feature type="signal peptide" evidence="1">
    <location>
        <begin position="1"/>
        <end position="24"/>
    </location>
</feature>
<name>A0A1Y4DDB9_9BACT</name>
<accession>A0A1Y4DDB9</accession>
<dbReference type="EMBL" id="NFJD01000002">
    <property type="protein sequence ID" value="OUO56865.1"/>
    <property type="molecule type" value="Genomic_DNA"/>
</dbReference>
<sequence length="435" mass="47789">MFYRKMRILLTLLCSAGCVCSAYAQGGKKLTTVVKAATQSSEKTLLKGASQNLGRLPAVSSAAAQAAGRQLTIRFPGDPVQLEIPFETESAPLDKALSQRVAQQVARQLPPPASLQEVHQLPSGETARLVRLEAKHFKKTHQLKATIRYLMKTTPKPVRLVSQKTGKQIIVVKNDRLRYFSDVEQACPAGSYLILHEDGKAEFLTPEQAPKNFAETYEKAYAQNNPSPFFDISFERAGASYKIQELKSLASLFDPSLGFGRVYDLPAHPINGQPVQVIVLSSPARVEGIGLLRYDSMAVRYADGSFDVHPADWVPPVLQDKIASLTPKRATPISISLSGELSMEPAPKRFYDGQADLARDLHQAFKGQGKPYTSLLMGDFIVYEIPAGIVYHPAGRAEELLNPQKKVIIYFPSSNSGQIIDRSLLDKPVFATPVK</sequence>
<dbReference type="AlphaFoldDB" id="A0A1Y4DDB9"/>